<keyword evidence="1" id="KW-0677">Repeat</keyword>
<keyword evidence="2 3" id="KW-0040">ANK repeat</keyword>
<dbReference type="PANTHER" id="PTHR24123:SF33">
    <property type="entry name" value="PROTEIN HOS4"/>
    <property type="match status" value="1"/>
</dbReference>
<dbReference type="InterPro" id="IPR002110">
    <property type="entry name" value="Ankyrin_rpt"/>
</dbReference>
<dbReference type="SMART" id="SM00248">
    <property type="entry name" value="ANK"/>
    <property type="match status" value="4"/>
</dbReference>
<name>A0ABW8NJE1_9GAMM</name>
<keyword evidence="5" id="KW-1185">Reference proteome</keyword>
<dbReference type="PANTHER" id="PTHR24123">
    <property type="entry name" value="ANKYRIN REPEAT-CONTAINING"/>
    <property type="match status" value="1"/>
</dbReference>
<dbReference type="RefSeq" id="WP_416206087.1">
    <property type="nucleotide sequence ID" value="NZ_JBBKTX010000012.1"/>
</dbReference>
<accession>A0ABW8NJE1</accession>
<evidence type="ECO:0000256" key="2">
    <source>
        <dbReference type="ARBA" id="ARBA00023043"/>
    </source>
</evidence>
<dbReference type="InterPro" id="IPR036770">
    <property type="entry name" value="Ankyrin_rpt-contain_sf"/>
</dbReference>
<sequence>MPVTLEPVTLQPVTISWMVEHGFDPQRLDKPGRYDDTPLIRASRQGRFDVVSDLATMPDAIATNALNHRNMDGTNALWAAVVADDYAIAELLLTLGIDLDNLNDNGASVLMYAASSGKTPWVAWLLDKGADTRAETLDGFTALDLASNIDCLRLLKRAKTGETGA</sequence>
<dbReference type="Pfam" id="PF12796">
    <property type="entry name" value="Ank_2"/>
    <property type="match status" value="1"/>
</dbReference>
<dbReference type="InterPro" id="IPR051165">
    <property type="entry name" value="Multifunctional_ANK_Repeat"/>
</dbReference>
<dbReference type="PROSITE" id="PS50088">
    <property type="entry name" value="ANK_REPEAT"/>
    <property type="match status" value="2"/>
</dbReference>
<evidence type="ECO:0000256" key="3">
    <source>
        <dbReference type="PROSITE-ProRule" id="PRU00023"/>
    </source>
</evidence>
<protein>
    <submittedName>
        <fullName evidence="4">Ankyrin repeat domain-containing protein</fullName>
    </submittedName>
</protein>
<gene>
    <name evidence="4" type="ORF">WG929_11195</name>
</gene>
<evidence type="ECO:0000313" key="5">
    <source>
        <dbReference type="Proteomes" id="UP001620597"/>
    </source>
</evidence>
<organism evidence="4 5">
    <name type="scientific">Oceanobacter antarcticus</name>
    <dbReference type="NCBI Taxonomy" id="3133425"/>
    <lineage>
        <taxon>Bacteria</taxon>
        <taxon>Pseudomonadati</taxon>
        <taxon>Pseudomonadota</taxon>
        <taxon>Gammaproteobacteria</taxon>
        <taxon>Oceanospirillales</taxon>
        <taxon>Oceanospirillaceae</taxon>
        <taxon>Oceanobacter</taxon>
    </lineage>
</organism>
<comment type="caution">
    <text evidence="4">The sequence shown here is derived from an EMBL/GenBank/DDBJ whole genome shotgun (WGS) entry which is preliminary data.</text>
</comment>
<dbReference type="SUPFAM" id="SSF48403">
    <property type="entry name" value="Ankyrin repeat"/>
    <property type="match status" value="1"/>
</dbReference>
<dbReference type="Gene3D" id="1.25.40.20">
    <property type="entry name" value="Ankyrin repeat-containing domain"/>
    <property type="match status" value="1"/>
</dbReference>
<dbReference type="Proteomes" id="UP001620597">
    <property type="component" value="Unassembled WGS sequence"/>
</dbReference>
<feature type="repeat" description="ANK" evidence="3">
    <location>
        <begin position="105"/>
        <end position="137"/>
    </location>
</feature>
<evidence type="ECO:0000313" key="4">
    <source>
        <dbReference type="EMBL" id="MFK4752976.1"/>
    </source>
</evidence>
<reference evidence="4 5" key="1">
    <citation type="submission" date="2024-03" db="EMBL/GenBank/DDBJ databases">
        <title>High-quality draft genome sequence of Oceanobacter sp. wDCs-4.</title>
        <authorList>
            <person name="Dong C."/>
        </authorList>
    </citation>
    <scope>NUCLEOTIDE SEQUENCE [LARGE SCALE GENOMIC DNA]</scope>
    <source>
        <strain evidence="5">wDCs-4</strain>
    </source>
</reference>
<dbReference type="EMBL" id="JBBKTX010000012">
    <property type="protein sequence ID" value="MFK4752976.1"/>
    <property type="molecule type" value="Genomic_DNA"/>
</dbReference>
<dbReference type="PROSITE" id="PS50297">
    <property type="entry name" value="ANK_REP_REGION"/>
    <property type="match status" value="1"/>
</dbReference>
<proteinExistence type="predicted"/>
<evidence type="ECO:0000256" key="1">
    <source>
        <dbReference type="ARBA" id="ARBA00022737"/>
    </source>
</evidence>
<feature type="repeat" description="ANK" evidence="3">
    <location>
        <begin position="72"/>
        <end position="104"/>
    </location>
</feature>